<dbReference type="EMBL" id="JAIXMP010000013">
    <property type="protein sequence ID" value="KAI9263247.1"/>
    <property type="molecule type" value="Genomic_DNA"/>
</dbReference>
<proteinExistence type="predicted"/>
<feature type="transmembrane region" description="Helical" evidence="1">
    <location>
        <begin position="92"/>
        <end position="113"/>
    </location>
</feature>
<evidence type="ECO:0000313" key="2">
    <source>
        <dbReference type="EMBL" id="KAI9263247.1"/>
    </source>
</evidence>
<keyword evidence="3" id="KW-1185">Reference proteome</keyword>
<accession>A0AAD5PFM8</accession>
<dbReference type="Proteomes" id="UP001209540">
    <property type="component" value="Unassembled WGS sequence"/>
</dbReference>
<keyword evidence="1" id="KW-0812">Transmembrane</keyword>
<feature type="transmembrane region" description="Helical" evidence="1">
    <location>
        <begin position="119"/>
        <end position="138"/>
    </location>
</feature>
<evidence type="ECO:0000256" key="1">
    <source>
        <dbReference type="SAM" id="Phobius"/>
    </source>
</evidence>
<evidence type="ECO:0000313" key="3">
    <source>
        <dbReference type="Proteomes" id="UP001209540"/>
    </source>
</evidence>
<keyword evidence="1" id="KW-1133">Transmembrane helix</keyword>
<gene>
    <name evidence="2" type="ORF">BDA99DRAFT_61938</name>
</gene>
<dbReference type="AlphaFoldDB" id="A0AAD5PFM8"/>
<name>A0AAD5PFM8_9FUNG</name>
<organism evidence="2 3">
    <name type="scientific">Phascolomyces articulosus</name>
    <dbReference type="NCBI Taxonomy" id="60185"/>
    <lineage>
        <taxon>Eukaryota</taxon>
        <taxon>Fungi</taxon>
        <taxon>Fungi incertae sedis</taxon>
        <taxon>Mucoromycota</taxon>
        <taxon>Mucoromycotina</taxon>
        <taxon>Mucoromycetes</taxon>
        <taxon>Mucorales</taxon>
        <taxon>Lichtheimiaceae</taxon>
        <taxon>Phascolomyces</taxon>
    </lineage>
</organism>
<protein>
    <recommendedName>
        <fullName evidence="4">Transmembrane protein</fullName>
    </recommendedName>
</protein>
<sequence>MKSASCHPYHLQNQSEIFNINNNHPSYQIIKFMIQKKIHFFFSLFIFSLHIIFFFHLFRYIFSHIYCTHTLFITTLHTHSTKQQVKLTQTNIPASLSLSFLLLLLFLFIIIILSPLYIYYFYHFIYQFIIGKIVYYYIYNARHQKNIYT</sequence>
<keyword evidence="1" id="KW-0472">Membrane</keyword>
<reference evidence="2" key="1">
    <citation type="journal article" date="2022" name="IScience">
        <title>Evolution of zygomycete secretomes and the origins of terrestrial fungal ecologies.</title>
        <authorList>
            <person name="Chang Y."/>
            <person name="Wang Y."/>
            <person name="Mondo S."/>
            <person name="Ahrendt S."/>
            <person name="Andreopoulos W."/>
            <person name="Barry K."/>
            <person name="Beard J."/>
            <person name="Benny G.L."/>
            <person name="Blankenship S."/>
            <person name="Bonito G."/>
            <person name="Cuomo C."/>
            <person name="Desiro A."/>
            <person name="Gervers K.A."/>
            <person name="Hundley H."/>
            <person name="Kuo A."/>
            <person name="LaButti K."/>
            <person name="Lang B.F."/>
            <person name="Lipzen A."/>
            <person name="O'Donnell K."/>
            <person name="Pangilinan J."/>
            <person name="Reynolds N."/>
            <person name="Sandor L."/>
            <person name="Smith M.E."/>
            <person name="Tsang A."/>
            <person name="Grigoriev I.V."/>
            <person name="Stajich J.E."/>
            <person name="Spatafora J.W."/>
        </authorList>
    </citation>
    <scope>NUCLEOTIDE SEQUENCE</scope>
    <source>
        <strain evidence="2">RSA 2281</strain>
    </source>
</reference>
<feature type="transmembrane region" description="Helical" evidence="1">
    <location>
        <begin position="38"/>
        <end position="55"/>
    </location>
</feature>
<comment type="caution">
    <text evidence="2">The sequence shown here is derived from an EMBL/GenBank/DDBJ whole genome shotgun (WGS) entry which is preliminary data.</text>
</comment>
<evidence type="ECO:0008006" key="4">
    <source>
        <dbReference type="Google" id="ProtNLM"/>
    </source>
</evidence>
<reference evidence="2" key="2">
    <citation type="submission" date="2023-02" db="EMBL/GenBank/DDBJ databases">
        <authorList>
            <consortium name="DOE Joint Genome Institute"/>
            <person name="Mondo S.J."/>
            <person name="Chang Y."/>
            <person name="Wang Y."/>
            <person name="Ahrendt S."/>
            <person name="Andreopoulos W."/>
            <person name="Barry K."/>
            <person name="Beard J."/>
            <person name="Benny G.L."/>
            <person name="Blankenship S."/>
            <person name="Bonito G."/>
            <person name="Cuomo C."/>
            <person name="Desiro A."/>
            <person name="Gervers K.A."/>
            <person name="Hundley H."/>
            <person name="Kuo A."/>
            <person name="LaButti K."/>
            <person name="Lang B.F."/>
            <person name="Lipzen A."/>
            <person name="O'Donnell K."/>
            <person name="Pangilinan J."/>
            <person name="Reynolds N."/>
            <person name="Sandor L."/>
            <person name="Smith M.W."/>
            <person name="Tsang A."/>
            <person name="Grigoriev I.V."/>
            <person name="Stajich J.E."/>
            <person name="Spatafora J.W."/>
        </authorList>
    </citation>
    <scope>NUCLEOTIDE SEQUENCE</scope>
    <source>
        <strain evidence="2">RSA 2281</strain>
    </source>
</reference>